<accession>A0A1N7JW47</accession>
<feature type="domain" description="RES" evidence="2">
    <location>
        <begin position="393"/>
        <end position="485"/>
    </location>
</feature>
<gene>
    <name evidence="3" type="ORF">SAMN05421686_102218</name>
</gene>
<feature type="transmembrane region" description="Helical" evidence="1">
    <location>
        <begin position="272"/>
        <end position="293"/>
    </location>
</feature>
<keyword evidence="1" id="KW-0812">Transmembrane</keyword>
<dbReference type="OrthoDB" id="6199368at2"/>
<keyword evidence="1" id="KW-1133">Transmembrane helix</keyword>
<dbReference type="EMBL" id="FTOH01000002">
    <property type="protein sequence ID" value="SIS53547.1"/>
    <property type="molecule type" value="Genomic_DNA"/>
</dbReference>
<proteinExistence type="predicted"/>
<dbReference type="AlphaFoldDB" id="A0A1N7JW47"/>
<evidence type="ECO:0000256" key="1">
    <source>
        <dbReference type="SAM" id="Phobius"/>
    </source>
</evidence>
<organism evidence="3 4">
    <name type="scientific">Thalassolituus maritimus</name>
    <dbReference type="NCBI Taxonomy" id="484498"/>
    <lineage>
        <taxon>Bacteria</taxon>
        <taxon>Pseudomonadati</taxon>
        <taxon>Pseudomonadota</taxon>
        <taxon>Gammaproteobacteria</taxon>
        <taxon>Oceanospirillales</taxon>
        <taxon>Oceanospirillaceae</taxon>
        <taxon>Thalassolituus</taxon>
    </lineage>
</organism>
<protein>
    <submittedName>
        <fullName evidence="3">RES domain-containing protein</fullName>
    </submittedName>
</protein>
<reference evidence="4" key="1">
    <citation type="submission" date="2017-01" db="EMBL/GenBank/DDBJ databases">
        <authorList>
            <person name="Varghese N."/>
            <person name="Submissions S."/>
        </authorList>
    </citation>
    <scope>NUCLEOTIDE SEQUENCE [LARGE SCALE GENOMIC DNA]</scope>
    <source>
        <strain evidence="4">DSM 24913</strain>
    </source>
</reference>
<sequence>MADFELEDLQGNRYRLRRGSGPGLYHPENLCTGGNFDAERLLGHFSTSNIDDSFNHFYFDVLSKLDDRPSCPRQALTKAIAANYLTLEKVDTARAVDDEVPDDRPFLRVQIENALRQIVEGERREAAMHQRQMDKESTVMKGLIYTGAFMTGIGSSAWGLAVQVKELSDVINPFKKMEHHAKALRAAWESDNFADTYAETYLSGEKRELVEAIGFDPSQITQQQIDEAIAMTDLVLNDETLRDILYRFVKDYAEAQHAIEITEVAGSGAFELILTIIVAAVTGGAGVVAAVGSKMHLVRKFNKVGDLLADFAKATKQIKNRKKAFNGKNTGPGKLESVDGSVKKTDAHGAETGEVSKSVTENTWHTSDAAPKIQGVLNGIDPKYLNPDSRFGPAFYVGEEPTTTIAELAHHNVDAKFSIRFQLNKDAMNTLDLTDPEIAREWGYSGGPISSETKSIGAKAASSGYNVIRFPSERAPGGVNNAVLSDFNEILKPQSVSPVKL</sequence>
<dbReference type="Proteomes" id="UP000185639">
    <property type="component" value="Unassembled WGS sequence"/>
</dbReference>
<dbReference type="Pfam" id="PF08808">
    <property type="entry name" value="RES"/>
    <property type="match status" value="1"/>
</dbReference>
<keyword evidence="1" id="KW-0472">Membrane</keyword>
<dbReference type="STRING" id="484498.SAMN05421686_102218"/>
<evidence type="ECO:0000313" key="3">
    <source>
        <dbReference type="EMBL" id="SIS53547.1"/>
    </source>
</evidence>
<dbReference type="InterPro" id="IPR014914">
    <property type="entry name" value="RES_dom"/>
</dbReference>
<dbReference type="RefSeq" id="WP_076514362.1">
    <property type="nucleotide sequence ID" value="NZ_FTOH01000002.1"/>
</dbReference>
<evidence type="ECO:0000313" key="4">
    <source>
        <dbReference type="Proteomes" id="UP000185639"/>
    </source>
</evidence>
<keyword evidence="4" id="KW-1185">Reference proteome</keyword>
<evidence type="ECO:0000259" key="2">
    <source>
        <dbReference type="Pfam" id="PF08808"/>
    </source>
</evidence>
<name>A0A1N7JW47_9GAMM</name>